<protein>
    <submittedName>
        <fullName evidence="2">Uncharacterized protein</fullName>
    </submittedName>
</protein>
<dbReference type="AlphaFoldDB" id="A0A2L2TU14"/>
<feature type="region of interest" description="Disordered" evidence="1">
    <location>
        <begin position="1"/>
        <end position="23"/>
    </location>
</feature>
<reference evidence="3" key="1">
    <citation type="submission" date="2014-10" db="EMBL/GenBank/DDBJ databases">
        <authorList>
            <person name="King R."/>
        </authorList>
    </citation>
    <scope>NUCLEOTIDE SEQUENCE [LARGE SCALE GENOMIC DNA]</scope>
    <source>
        <strain evidence="3">A3/5</strain>
    </source>
</reference>
<proteinExistence type="predicted"/>
<organism evidence="2 3">
    <name type="scientific">Fusarium venenatum</name>
    <dbReference type="NCBI Taxonomy" id="56646"/>
    <lineage>
        <taxon>Eukaryota</taxon>
        <taxon>Fungi</taxon>
        <taxon>Dikarya</taxon>
        <taxon>Ascomycota</taxon>
        <taxon>Pezizomycotina</taxon>
        <taxon>Sordariomycetes</taxon>
        <taxon>Hypocreomycetidae</taxon>
        <taxon>Hypocreales</taxon>
        <taxon>Nectriaceae</taxon>
        <taxon>Fusarium</taxon>
    </lineage>
</organism>
<dbReference type="Proteomes" id="UP000245910">
    <property type="component" value="Chromosome I"/>
</dbReference>
<accession>A0A2L2TU14</accession>
<name>A0A2L2TU14_9HYPO</name>
<sequence>MEPGTEPTYTIISGGRPIDEPNPCNFMPNDKVYIRAVGNAPREGPYTVSWADQGVYKLCDARGRTIMNGKTFGDTDLEEYNEFE</sequence>
<evidence type="ECO:0000313" key="2">
    <source>
        <dbReference type="EMBL" id="CEI67586.1"/>
    </source>
</evidence>
<evidence type="ECO:0000313" key="3">
    <source>
        <dbReference type="Proteomes" id="UP000245910"/>
    </source>
</evidence>
<dbReference type="EMBL" id="LN649229">
    <property type="protein sequence ID" value="CEI67586.1"/>
    <property type="molecule type" value="Genomic_DNA"/>
</dbReference>
<evidence type="ECO:0000256" key="1">
    <source>
        <dbReference type="SAM" id="MobiDB-lite"/>
    </source>
</evidence>
<keyword evidence="3" id="KW-1185">Reference proteome</keyword>